<feature type="transmembrane region" description="Helical" evidence="5">
    <location>
        <begin position="441"/>
        <end position="461"/>
    </location>
</feature>
<dbReference type="GO" id="GO:0007166">
    <property type="term" value="P:cell surface receptor signaling pathway"/>
    <property type="evidence" value="ECO:0007669"/>
    <property type="project" value="InterPro"/>
</dbReference>
<dbReference type="GO" id="GO:0004930">
    <property type="term" value="F:G protein-coupled receptor activity"/>
    <property type="evidence" value="ECO:0007669"/>
    <property type="project" value="InterPro"/>
</dbReference>
<protein>
    <submittedName>
        <fullName evidence="8">Uncharacterized protein, isoform B</fullName>
    </submittedName>
</protein>
<dbReference type="CDD" id="cd15039">
    <property type="entry name" value="7tmB3_Methuselah-like"/>
    <property type="match status" value="1"/>
</dbReference>
<evidence type="ECO:0000313" key="8">
    <source>
        <dbReference type="EMBL" id="KRK03878.1"/>
    </source>
</evidence>
<dbReference type="PRINTS" id="PR00249">
    <property type="entry name" value="GPCRSECRETIN"/>
</dbReference>
<dbReference type="Gene3D" id="1.20.1070.10">
    <property type="entry name" value="Rhodopsin 7-helix transmembrane proteins"/>
    <property type="match status" value="1"/>
</dbReference>
<evidence type="ECO:0000256" key="1">
    <source>
        <dbReference type="ARBA" id="ARBA00004141"/>
    </source>
</evidence>
<sequence length="497" mass="56435">MLVKTLGAHFAAGQNAKKCSCSALLIPLLCMSLLSISPLPANSHVTSAGSSTGQSSDPNLVLVNKCCEKFEIHVDHECLQVNETNYFQPMFTSYGGEQNRPVNFKFVIGIPNCGSMQMWPIYHYAGSSDKLVLLDDGKLRHYTNAENEGDERRGIQSDYEEDIAGSLEPLYHDYEKNMYCIDKATSSTGEENVLFAKICLARKEIKWSDSNFLLRKILNPIFHGISLIILLVIAIIYFILPTLSRDLVGNIVTTIAVCLMVSQAADLVRIFTEFTSHVSFIVADIILCFSLLAAFFWLNSFGFYIWKTFRSRNVFLRVTDGRKYCYYSAYAWGCTATMAALAVFAHFFLDADSYKQEHMVGEQETIGWLGICIFFAPIACTILVNIFFYVTTRKLINRRTVYGRIAHKLKANFIMFSLMLLVMSIAWLFLIMSWLQMEGLLYAHIVVNALQTPLLLYICVLRQRHVTFLLKKTCCYNEPPSANDWGDELHYMNGNDY</sequence>
<dbReference type="InterPro" id="IPR000832">
    <property type="entry name" value="GPCR_2_secretin-like"/>
</dbReference>
<feature type="transmembrane region" description="Helical" evidence="5">
    <location>
        <begin position="327"/>
        <end position="348"/>
    </location>
</feature>
<name>A0A0R1E3P8_DROYA</name>
<dbReference type="GO" id="GO:0016020">
    <property type="term" value="C:membrane"/>
    <property type="evidence" value="ECO:0007669"/>
    <property type="project" value="UniProtKB-SubCell"/>
</dbReference>
<dbReference type="InterPro" id="IPR017981">
    <property type="entry name" value="GPCR_2-like_7TM"/>
</dbReference>
<keyword evidence="2 5" id="KW-0812">Transmembrane</keyword>
<accession>A0A0R1E3P8</accession>
<gene>
    <name evidence="8" type="primary">Dyak\GE10076</name>
    <name evidence="8" type="synonym">dyak_GLEANR_10034</name>
    <name evidence="8" type="synonym">GE10076</name>
    <name evidence="8" type="ORF">Dyak_GE10076</name>
</gene>
<feature type="signal peptide" evidence="6">
    <location>
        <begin position="1"/>
        <end position="43"/>
    </location>
</feature>
<organism evidence="8 9">
    <name type="scientific">Drosophila yakuba</name>
    <name type="common">Fruit fly</name>
    <dbReference type="NCBI Taxonomy" id="7245"/>
    <lineage>
        <taxon>Eukaryota</taxon>
        <taxon>Metazoa</taxon>
        <taxon>Ecdysozoa</taxon>
        <taxon>Arthropoda</taxon>
        <taxon>Hexapoda</taxon>
        <taxon>Insecta</taxon>
        <taxon>Pterygota</taxon>
        <taxon>Neoptera</taxon>
        <taxon>Endopterygota</taxon>
        <taxon>Diptera</taxon>
        <taxon>Brachycera</taxon>
        <taxon>Muscomorpha</taxon>
        <taxon>Ephydroidea</taxon>
        <taxon>Drosophilidae</taxon>
        <taxon>Drosophila</taxon>
        <taxon>Sophophora</taxon>
    </lineage>
</organism>
<feature type="transmembrane region" description="Helical" evidence="5">
    <location>
        <begin position="368"/>
        <end position="390"/>
    </location>
</feature>
<keyword evidence="4 5" id="KW-0472">Membrane</keyword>
<feature type="transmembrane region" description="Helical" evidence="5">
    <location>
        <begin position="221"/>
        <end position="240"/>
    </location>
</feature>
<dbReference type="Proteomes" id="UP000002282">
    <property type="component" value="Chromosome 3R"/>
</dbReference>
<evidence type="ECO:0000259" key="7">
    <source>
        <dbReference type="PROSITE" id="PS50261"/>
    </source>
</evidence>
<dbReference type="OrthoDB" id="6339480at2759"/>
<feature type="transmembrane region" description="Helical" evidence="5">
    <location>
        <begin position="277"/>
        <end position="306"/>
    </location>
</feature>
<feature type="chain" id="PRO_5006403153" evidence="6">
    <location>
        <begin position="44"/>
        <end position="497"/>
    </location>
</feature>
<dbReference type="PANTHER" id="PTHR46953:SF2">
    <property type="entry name" value="G-PROTEIN COUPLED RECEPTOR MTH-LIKE 5-RELATED"/>
    <property type="match status" value="1"/>
</dbReference>
<evidence type="ECO:0000256" key="5">
    <source>
        <dbReference type="SAM" id="Phobius"/>
    </source>
</evidence>
<evidence type="ECO:0000313" key="9">
    <source>
        <dbReference type="Proteomes" id="UP000002282"/>
    </source>
</evidence>
<reference evidence="8 9" key="1">
    <citation type="journal article" date="2007" name="Nature">
        <title>Evolution of genes and genomes on the Drosophila phylogeny.</title>
        <authorList>
            <consortium name="Drosophila 12 Genomes Consortium"/>
            <person name="Clark A.G."/>
            <person name="Eisen M.B."/>
            <person name="Smith D.R."/>
            <person name="Bergman C.M."/>
            <person name="Oliver B."/>
            <person name="Markow T.A."/>
            <person name="Kaufman T.C."/>
            <person name="Kellis M."/>
            <person name="Gelbart W."/>
            <person name="Iyer V.N."/>
            <person name="Pollard D.A."/>
            <person name="Sackton T.B."/>
            <person name="Larracuente A.M."/>
            <person name="Singh N.D."/>
            <person name="Abad J.P."/>
            <person name="Abt D.N."/>
            <person name="Adryan B."/>
            <person name="Aguade M."/>
            <person name="Akashi H."/>
            <person name="Anderson W.W."/>
            <person name="Aquadro C.F."/>
            <person name="Ardell D.H."/>
            <person name="Arguello R."/>
            <person name="Artieri C.G."/>
            <person name="Barbash D.A."/>
            <person name="Barker D."/>
            <person name="Barsanti P."/>
            <person name="Batterham P."/>
            <person name="Batzoglou S."/>
            <person name="Begun D."/>
            <person name="Bhutkar A."/>
            <person name="Blanco E."/>
            <person name="Bosak S.A."/>
            <person name="Bradley R.K."/>
            <person name="Brand A.D."/>
            <person name="Brent M.R."/>
            <person name="Brooks A.N."/>
            <person name="Brown R.H."/>
            <person name="Butlin R.K."/>
            <person name="Caggese C."/>
            <person name="Calvi B.R."/>
            <person name="Bernardo de Carvalho A."/>
            <person name="Caspi A."/>
            <person name="Castrezana S."/>
            <person name="Celniker S.E."/>
            <person name="Chang J.L."/>
            <person name="Chapple C."/>
            <person name="Chatterji S."/>
            <person name="Chinwalla A."/>
            <person name="Civetta A."/>
            <person name="Clifton S.W."/>
            <person name="Comeron J.M."/>
            <person name="Costello J.C."/>
            <person name="Coyne J.A."/>
            <person name="Daub J."/>
            <person name="David R.G."/>
            <person name="Delcher A.L."/>
            <person name="Delehaunty K."/>
            <person name="Do C.B."/>
            <person name="Ebling H."/>
            <person name="Edwards K."/>
            <person name="Eickbush T."/>
            <person name="Evans J.D."/>
            <person name="Filipski A."/>
            <person name="Findeiss S."/>
            <person name="Freyhult E."/>
            <person name="Fulton L."/>
            <person name="Fulton R."/>
            <person name="Garcia A.C."/>
            <person name="Gardiner A."/>
            <person name="Garfield D.A."/>
            <person name="Garvin B.E."/>
            <person name="Gibson G."/>
            <person name="Gilbert D."/>
            <person name="Gnerre S."/>
            <person name="Godfrey J."/>
            <person name="Good R."/>
            <person name="Gotea V."/>
            <person name="Gravely B."/>
            <person name="Greenberg A.J."/>
            <person name="Griffiths-Jones S."/>
            <person name="Gross S."/>
            <person name="Guigo R."/>
            <person name="Gustafson E.A."/>
            <person name="Haerty W."/>
            <person name="Hahn M.W."/>
            <person name="Halligan D.L."/>
            <person name="Halpern A.L."/>
            <person name="Halter G.M."/>
            <person name="Han M.V."/>
            <person name="Heger A."/>
            <person name="Hillier L."/>
            <person name="Hinrichs A.S."/>
            <person name="Holmes I."/>
            <person name="Hoskins R.A."/>
            <person name="Hubisz M.J."/>
            <person name="Hultmark D."/>
            <person name="Huntley M.A."/>
            <person name="Jaffe D.B."/>
            <person name="Jagadeeshan S."/>
            <person name="Jeck W.R."/>
            <person name="Johnson J."/>
            <person name="Jones C.D."/>
            <person name="Jordan W.C."/>
            <person name="Karpen G.H."/>
            <person name="Kataoka E."/>
            <person name="Keightley P.D."/>
            <person name="Kheradpour P."/>
            <person name="Kirkness E.F."/>
            <person name="Koerich L.B."/>
            <person name="Kristiansen K."/>
            <person name="Kudrna D."/>
            <person name="Kulathinal R.J."/>
            <person name="Kumar S."/>
            <person name="Kwok R."/>
            <person name="Lander E."/>
            <person name="Langley C.H."/>
            <person name="Lapoint R."/>
            <person name="Lazzaro B.P."/>
            <person name="Lee S.J."/>
            <person name="Levesque L."/>
            <person name="Li R."/>
            <person name="Lin C.F."/>
            <person name="Lin M.F."/>
            <person name="Lindblad-Toh K."/>
            <person name="Llopart A."/>
            <person name="Long M."/>
            <person name="Low L."/>
            <person name="Lozovsky E."/>
            <person name="Lu J."/>
            <person name="Luo M."/>
            <person name="Machado C.A."/>
            <person name="Makalowski W."/>
            <person name="Marzo M."/>
            <person name="Matsuda M."/>
            <person name="Matzkin L."/>
            <person name="McAllister B."/>
            <person name="McBride C.S."/>
            <person name="McKernan B."/>
            <person name="McKernan K."/>
            <person name="Mendez-Lago M."/>
            <person name="Minx P."/>
            <person name="Mollenhauer M.U."/>
            <person name="Montooth K."/>
            <person name="Mount S.M."/>
            <person name="Mu X."/>
            <person name="Myers E."/>
            <person name="Negre B."/>
            <person name="Newfeld S."/>
            <person name="Nielsen R."/>
            <person name="Noor M.A."/>
            <person name="O'Grady P."/>
            <person name="Pachter L."/>
            <person name="Papaceit M."/>
            <person name="Parisi M.J."/>
            <person name="Parisi M."/>
            <person name="Parts L."/>
            <person name="Pedersen J.S."/>
            <person name="Pesole G."/>
            <person name="Phillippy A.M."/>
            <person name="Ponting C.P."/>
            <person name="Pop M."/>
            <person name="Porcelli D."/>
            <person name="Powell J.R."/>
            <person name="Prohaska S."/>
            <person name="Pruitt K."/>
            <person name="Puig M."/>
            <person name="Quesneville H."/>
            <person name="Ram K.R."/>
            <person name="Rand D."/>
            <person name="Rasmussen M.D."/>
            <person name="Reed L.K."/>
            <person name="Reenan R."/>
            <person name="Reily A."/>
            <person name="Remington K.A."/>
            <person name="Rieger T.T."/>
            <person name="Ritchie M.G."/>
            <person name="Robin C."/>
            <person name="Rogers Y.H."/>
            <person name="Rohde C."/>
            <person name="Rozas J."/>
            <person name="Rubenfield M.J."/>
            <person name="Ruiz A."/>
            <person name="Russo S."/>
            <person name="Salzberg S.L."/>
            <person name="Sanchez-Gracia A."/>
            <person name="Saranga D.J."/>
            <person name="Sato H."/>
            <person name="Schaeffer S.W."/>
            <person name="Schatz M.C."/>
            <person name="Schlenke T."/>
            <person name="Schwartz R."/>
            <person name="Segarra C."/>
            <person name="Singh R.S."/>
            <person name="Sirot L."/>
            <person name="Sirota M."/>
            <person name="Sisneros N.B."/>
            <person name="Smith C.D."/>
            <person name="Smith T.F."/>
            <person name="Spieth J."/>
            <person name="Stage D.E."/>
            <person name="Stark A."/>
            <person name="Stephan W."/>
            <person name="Strausberg R.L."/>
            <person name="Strempel S."/>
            <person name="Sturgill D."/>
            <person name="Sutton G."/>
            <person name="Sutton G.G."/>
            <person name="Tao W."/>
            <person name="Teichmann S."/>
            <person name="Tobari Y.N."/>
            <person name="Tomimura Y."/>
            <person name="Tsolas J.M."/>
            <person name="Valente V.L."/>
            <person name="Venter E."/>
            <person name="Venter J.C."/>
            <person name="Vicario S."/>
            <person name="Vieira F.G."/>
            <person name="Vilella A.J."/>
            <person name="Villasante A."/>
            <person name="Walenz B."/>
            <person name="Wang J."/>
            <person name="Wasserman M."/>
            <person name="Watts T."/>
            <person name="Wilson D."/>
            <person name="Wilson R.K."/>
            <person name="Wing R.A."/>
            <person name="Wolfner M.F."/>
            <person name="Wong A."/>
            <person name="Wong G.K."/>
            <person name="Wu C.I."/>
            <person name="Wu G."/>
            <person name="Yamamoto D."/>
            <person name="Yang H.P."/>
            <person name="Yang S.P."/>
            <person name="Yorke J.A."/>
            <person name="Yoshida K."/>
            <person name="Zdobnov E."/>
            <person name="Zhang P."/>
            <person name="Zhang Y."/>
            <person name="Zimin A.V."/>
            <person name="Baldwin J."/>
            <person name="Abdouelleil A."/>
            <person name="Abdulkadir J."/>
            <person name="Abebe A."/>
            <person name="Abera B."/>
            <person name="Abreu J."/>
            <person name="Acer S.C."/>
            <person name="Aftuck L."/>
            <person name="Alexander A."/>
            <person name="An P."/>
            <person name="Anderson E."/>
            <person name="Anderson S."/>
            <person name="Arachi H."/>
            <person name="Azer M."/>
            <person name="Bachantsang P."/>
            <person name="Barry A."/>
            <person name="Bayul T."/>
            <person name="Berlin A."/>
            <person name="Bessette D."/>
            <person name="Bloom T."/>
            <person name="Blye J."/>
            <person name="Boguslavskiy L."/>
            <person name="Bonnet C."/>
            <person name="Boukhgalter B."/>
            <person name="Bourzgui I."/>
            <person name="Brown A."/>
            <person name="Cahill P."/>
            <person name="Channer S."/>
            <person name="Cheshatsang Y."/>
            <person name="Chuda L."/>
            <person name="Citroen M."/>
            <person name="Collymore A."/>
            <person name="Cooke P."/>
            <person name="Costello M."/>
            <person name="D'Aco K."/>
            <person name="Daza R."/>
            <person name="De Haan G."/>
            <person name="DeGray S."/>
            <person name="DeMaso C."/>
            <person name="Dhargay N."/>
            <person name="Dooley K."/>
            <person name="Dooley E."/>
            <person name="Doricent M."/>
            <person name="Dorje P."/>
            <person name="Dorjee K."/>
            <person name="Dupes A."/>
            <person name="Elong R."/>
            <person name="Falk J."/>
            <person name="Farina A."/>
            <person name="Faro S."/>
            <person name="Ferguson D."/>
            <person name="Fisher S."/>
            <person name="Foley C.D."/>
            <person name="Franke A."/>
            <person name="Friedrich D."/>
            <person name="Gadbois L."/>
            <person name="Gearin G."/>
            <person name="Gearin C.R."/>
            <person name="Giannoukos G."/>
            <person name="Goode T."/>
            <person name="Graham J."/>
            <person name="Grandbois E."/>
            <person name="Grewal S."/>
            <person name="Gyaltsen K."/>
            <person name="Hafez N."/>
            <person name="Hagos B."/>
            <person name="Hall J."/>
            <person name="Henson C."/>
            <person name="Hollinger A."/>
            <person name="Honan T."/>
            <person name="Huard M.D."/>
            <person name="Hughes L."/>
            <person name="Hurhula B."/>
            <person name="Husby M.E."/>
            <person name="Kamat A."/>
            <person name="Kanga B."/>
            <person name="Kashin S."/>
            <person name="Khazanovich D."/>
            <person name="Kisner P."/>
            <person name="Lance K."/>
            <person name="Lara M."/>
            <person name="Lee W."/>
            <person name="Lennon N."/>
            <person name="Letendre F."/>
            <person name="LeVine R."/>
            <person name="Lipovsky A."/>
            <person name="Liu X."/>
            <person name="Liu J."/>
            <person name="Liu S."/>
            <person name="Lokyitsang T."/>
            <person name="Lokyitsang Y."/>
            <person name="Lubonja R."/>
            <person name="Lui A."/>
            <person name="MacDonald P."/>
            <person name="Magnisalis V."/>
            <person name="Maru K."/>
            <person name="Matthews C."/>
            <person name="McCusker W."/>
            <person name="McDonough S."/>
            <person name="Mehta T."/>
            <person name="Meldrim J."/>
            <person name="Meneus L."/>
            <person name="Mihai O."/>
            <person name="Mihalev A."/>
            <person name="Mihova T."/>
            <person name="Mittelman R."/>
            <person name="Mlenga V."/>
            <person name="Montmayeur A."/>
            <person name="Mulrain L."/>
            <person name="Navidi A."/>
            <person name="Naylor J."/>
            <person name="Negash T."/>
            <person name="Nguyen T."/>
            <person name="Nguyen N."/>
            <person name="Nicol R."/>
            <person name="Norbu C."/>
            <person name="Norbu N."/>
            <person name="Novod N."/>
            <person name="O'Neill B."/>
            <person name="Osman S."/>
            <person name="Markiewicz E."/>
            <person name="Oyono O.L."/>
            <person name="Patti C."/>
            <person name="Phunkhang P."/>
            <person name="Pierre F."/>
            <person name="Priest M."/>
            <person name="Raghuraman S."/>
            <person name="Rege F."/>
            <person name="Reyes R."/>
            <person name="Rise C."/>
            <person name="Rogov P."/>
            <person name="Ross K."/>
            <person name="Ryan E."/>
            <person name="Settipalli S."/>
            <person name="Shea T."/>
            <person name="Sherpa N."/>
            <person name="Shi L."/>
            <person name="Shih D."/>
            <person name="Sparrow T."/>
            <person name="Spaulding J."/>
            <person name="Stalker J."/>
            <person name="Stange-Thomann N."/>
            <person name="Stavropoulos S."/>
            <person name="Stone C."/>
            <person name="Strader C."/>
            <person name="Tesfaye S."/>
            <person name="Thomson T."/>
            <person name="Thoulutsang Y."/>
            <person name="Thoulutsang D."/>
            <person name="Topham K."/>
            <person name="Topping I."/>
            <person name="Tsamla T."/>
            <person name="Vassiliev H."/>
            <person name="Vo A."/>
            <person name="Wangchuk T."/>
            <person name="Wangdi T."/>
            <person name="Weiand M."/>
            <person name="Wilkinson J."/>
            <person name="Wilson A."/>
            <person name="Yadav S."/>
            <person name="Young G."/>
            <person name="Yu Q."/>
            <person name="Zembek L."/>
            <person name="Zhong D."/>
            <person name="Zimmer A."/>
            <person name="Zwirko Z."/>
            <person name="Jaffe D.B."/>
            <person name="Alvarez P."/>
            <person name="Brockman W."/>
            <person name="Butler J."/>
            <person name="Chin C."/>
            <person name="Gnerre S."/>
            <person name="Grabherr M."/>
            <person name="Kleber M."/>
            <person name="Mauceli E."/>
            <person name="MacCallum I."/>
        </authorList>
    </citation>
    <scope>NUCLEOTIDE SEQUENCE [LARGE SCALE GENOMIC DNA]</scope>
    <source>
        <strain evidence="9">Tai18E2 / Tucson 14021-0261.01</strain>
    </source>
</reference>
<feature type="domain" description="G-protein coupled receptors family 2 profile 2" evidence="7">
    <location>
        <begin position="215"/>
        <end position="463"/>
    </location>
</feature>
<proteinExistence type="predicted"/>
<keyword evidence="9" id="KW-1185">Reference proteome</keyword>
<keyword evidence="6" id="KW-0732">Signal</keyword>
<dbReference type="AlphaFoldDB" id="A0A0R1E3P8"/>
<evidence type="ECO:0000256" key="3">
    <source>
        <dbReference type="ARBA" id="ARBA00022989"/>
    </source>
</evidence>
<dbReference type="KEGG" id="dya:Dyak_GE10076"/>
<evidence type="ECO:0000256" key="2">
    <source>
        <dbReference type="ARBA" id="ARBA00022692"/>
    </source>
</evidence>
<comment type="subcellular location">
    <subcellularLocation>
        <location evidence="1">Membrane</location>
        <topology evidence="1">Multi-pass membrane protein</topology>
    </subcellularLocation>
</comment>
<dbReference type="EMBL" id="CM000160">
    <property type="protein sequence ID" value="KRK03878.1"/>
    <property type="molecule type" value="Genomic_DNA"/>
</dbReference>
<dbReference type="PROSITE" id="PS50261">
    <property type="entry name" value="G_PROTEIN_RECEP_F2_4"/>
    <property type="match status" value="1"/>
</dbReference>
<keyword evidence="3 5" id="KW-1133">Transmembrane helix</keyword>
<dbReference type="PANTHER" id="PTHR46953">
    <property type="entry name" value="G-PROTEIN COUPLED RECEPTOR MTH-LIKE 1-RELATED"/>
    <property type="match status" value="1"/>
</dbReference>
<feature type="transmembrane region" description="Helical" evidence="5">
    <location>
        <begin position="247"/>
        <end position="265"/>
    </location>
</feature>
<dbReference type="FunFam" id="1.20.1070.10:FF:000341">
    <property type="entry name" value="Methuselah-like 5, isoform B"/>
    <property type="match status" value="1"/>
</dbReference>
<feature type="transmembrane region" description="Helical" evidence="5">
    <location>
        <begin position="411"/>
        <end position="435"/>
    </location>
</feature>
<evidence type="ECO:0000256" key="4">
    <source>
        <dbReference type="ARBA" id="ARBA00023136"/>
    </source>
</evidence>
<reference evidence="8 9" key="2">
    <citation type="journal article" date="2007" name="PLoS Biol.">
        <title>Principles of genome evolution in the Drosophila melanogaster species group.</title>
        <authorList>
            <person name="Ranz J.M."/>
            <person name="Maurin D."/>
            <person name="Chan Y.S."/>
            <person name="von Grotthuss M."/>
            <person name="Hillier L.W."/>
            <person name="Roote J."/>
            <person name="Ashburner M."/>
            <person name="Bergman C.M."/>
        </authorList>
    </citation>
    <scope>NUCLEOTIDE SEQUENCE [LARGE SCALE GENOMIC DNA]</scope>
    <source>
        <strain evidence="9">Tai18E2 / Tucson 14021-0261.01</strain>
    </source>
</reference>
<evidence type="ECO:0000256" key="6">
    <source>
        <dbReference type="SAM" id="SignalP"/>
    </source>
</evidence>
<dbReference type="InterPro" id="IPR052808">
    <property type="entry name" value="GPCR_Mth-like"/>
</dbReference>